<dbReference type="Proteomes" id="UP000317519">
    <property type="component" value="Unassembled WGS sequence"/>
</dbReference>
<evidence type="ECO:0000313" key="1">
    <source>
        <dbReference type="EMBL" id="TWI03306.1"/>
    </source>
</evidence>
<reference evidence="1 2" key="1">
    <citation type="journal article" date="2015" name="Stand. Genomic Sci.">
        <title>Genomic Encyclopedia of Bacterial and Archaeal Type Strains, Phase III: the genomes of soil and plant-associated and newly described type strains.</title>
        <authorList>
            <person name="Whitman W.B."/>
            <person name="Woyke T."/>
            <person name="Klenk H.P."/>
            <person name="Zhou Y."/>
            <person name="Lilburn T.G."/>
            <person name="Beck B.J."/>
            <person name="De Vos P."/>
            <person name="Vandamme P."/>
            <person name="Eisen J.A."/>
            <person name="Garrity G."/>
            <person name="Hugenholtz P."/>
            <person name="Kyrpides N.C."/>
        </authorList>
    </citation>
    <scope>NUCLEOTIDE SEQUENCE [LARGE SCALE GENOMIC DNA]</scope>
    <source>
        <strain evidence="1 2">CGMCC 1.6847</strain>
    </source>
</reference>
<sequence length="344" mass="41836">MNKTYLFIIFFQFGLLFSQKTKIDKRQIIPNEIDFNGNVKKITLKIYEINRNKEKIDTTKTISEIHFSKLKKILKINKFDKSLDNLWNISEFDDLERIKKISRKNEGKMFNAVIQYFSTENEFPDSTTIDFNENYKEKYINYFKDNLVIKQEHFVKDLLQDYRLYKYNEKNQLIEDLYLNPENNSDKTVVFKAENQLSFYPERLTKYEYKEIKDTLISIKIRPKFNVKEVTKKLKTKKYSLEIKEDYDNDYLKSRTLIYTNKDSIIVYTYYYKNNNEIKSYYITTTTKNNITSKWKTEGYGNNEERNDIIKINIVNDKHKNWVKKTYSNKNQTTRIIERQIEYY</sequence>
<proteinExistence type="predicted"/>
<comment type="caution">
    <text evidence="1">The sequence shown here is derived from an EMBL/GenBank/DDBJ whole genome shotgun (WGS) entry which is preliminary data.</text>
</comment>
<dbReference type="RefSeq" id="WP_144889079.1">
    <property type="nucleotide sequence ID" value="NZ_VLKO01000001.1"/>
</dbReference>
<accession>A0ABY3FNB5</accession>
<evidence type="ECO:0000313" key="2">
    <source>
        <dbReference type="Proteomes" id="UP000317519"/>
    </source>
</evidence>
<keyword evidence="2" id="KW-1185">Reference proteome</keyword>
<dbReference type="EMBL" id="VLKO01000001">
    <property type="protein sequence ID" value="TWI03306.1"/>
    <property type="molecule type" value="Genomic_DNA"/>
</dbReference>
<organism evidence="1 2">
    <name type="scientific">Flavobacterium tiangeerense</name>
    <dbReference type="NCBI Taxonomy" id="459471"/>
    <lineage>
        <taxon>Bacteria</taxon>
        <taxon>Pseudomonadati</taxon>
        <taxon>Bacteroidota</taxon>
        <taxon>Flavobacteriia</taxon>
        <taxon>Flavobacteriales</taxon>
        <taxon>Flavobacteriaceae</taxon>
        <taxon>Flavobacterium</taxon>
    </lineage>
</organism>
<protein>
    <submittedName>
        <fullName evidence="1">Uncharacterized protein</fullName>
    </submittedName>
</protein>
<name>A0ABY3FNB5_9FLAO</name>
<gene>
    <name evidence="1" type="ORF">IQ05_00242</name>
</gene>